<dbReference type="PROSITE" id="PS00816">
    <property type="entry name" value="AIPM_HOMOCIT_SYNTH_2"/>
    <property type="match status" value="1"/>
</dbReference>
<dbReference type="GO" id="GO:0009098">
    <property type="term" value="P:L-leucine biosynthetic process"/>
    <property type="evidence" value="ECO:0007669"/>
    <property type="project" value="UniProtKB-UniPathway"/>
</dbReference>
<dbReference type="PROSITE" id="PS00815">
    <property type="entry name" value="AIPM_HOMOCIT_SYNTH_1"/>
    <property type="match status" value="1"/>
</dbReference>
<dbReference type="Pfam" id="PF00682">
    <property type="entry name" value="HMGL-like"/>
    <property type="match status" value="1"/>
</dbReference>
<evidence type="ECO:0000259" key="11">
    <source>
        <dbReference type="PROSITE" id="PS50991"/>
    </source>
</evidence>
<evidence type="ECO:0000256" key="9">
    <source>
        <dbReference type="ARBA" id="ARBA00023211"/>
    </source>
</evidence>
<dbReference type="NCBIfam" id="NF002086">
    <property type="entry name" value="PRK00915.1-3"/>
    <property type="match status" value="1"/>
</dbReference>
<evidence type="ECO:0000256" key="2">
    <source>
        <dbReference type="ARBA" id="ARBA00009396"/>
    </source>
</evidence>
<gene>
    <name evidence="12" type="ORF">MNBD_NITROSPINAE04-2789</name>
</gene>
<dbReference type="EMBL" id="UOGA01000078">
    <property type="protein sequence ID" value="VAX16874.1"/>
    <property type="molecule type" value="Genomic_DNA"/>
</dbReference>
<dbReference type="Gene3D" id="3.20.20.70">
    <property type="entry name" value="Aldolase class I"/>
    <property type="match status" value="1"/>
</dbReference>
<keyword evidence="10" id="KW-0100">Branched-chain amino acid biosynthesis</keyword>
<dbReference type="SUPFAM" id="SSF110921">
    <property type="entry name" value="2-isopropylmalate synthase LeuA, allosteric (dimerisation) domain"/>
    <property type="match status" value="1"/>
</dbReference>
<dbReference type="Pfam" id="PF22617">
    <property type="entry name" value="HCS_D2"/>
    <property type="match status" value="1"/>
</dbReference>
<dbReference type="NCBIfam" id="TIGR00973">
    <property type="entry name" value="leuA_bact"/>
    <property type="match status" value="1"/>
</dbReference>
<evidence type="ECO:0000256" key="10">
    <source>
        <dbReference type="ARBA" id="ARBA00023304"/>
    </source>
</evidence>
<dbReference type="SMART" id="SM00917">
    <property type="entry name" value="LeuA_dimer"/>
    <property type="match status" value="1"/>
</dbReference>
<dbReference type="AlphaFoldDB" id="A0A3B1BYG2"/>
<keyword evidence="6" id="KW-0028">Amino-acid biosynthesis</keyword>
<dbReference type="InterPro" id="IPR054691">
    <property type="entry name" value="LeuA/HCS_post-cat"/>
</dbReference>
<name>A0A3B1BYG2_9ZZZZ</name>
<accession>A0A3B1BYG2</accession>
<evidence type="ECO:0000256" key="6">
    <source>
        <dbReference type="ARBA" id="ARBA00022605"/>
    </source>
</evidence>
<keyword evidence="4" id="KW-0432">Leucine biosynthesis</keyword>
<dbReference type="InterPro" id="IPR013709">
    <property type="entry name" value="2-isopropylmalate_synth_dimer"/>
</dbReference>
<dbReference type="Gene3D" id="1.10.238.260">
    <property type="match status" value="1"/>
</dbReference>
<dbReference type="HAMAP" id="MF_01025">
    <property type="entry name" value="LeuA_type1"/>
    <property type="match status" value="1"/>
</dbReference>
<dbReference type="InterPro" id="IPR005671">
    <property type="entry name" value="LeuA_bact_synth"/>
</dbReference>
<sequence>MPKKNKNNIVIFDTTLRDGEQSPGFSMTIDEKLNLAAQLAKLKVDVIEAGFPRSSQGDFDAVKKIAQTIKGPVIAGLARAIQGDIDSCAEALKPAKKKRIHTFVGTSEQHLKYQMKKSKSAVLSMAIAAVKRAGEYVKDIEFSAMDASRTDRRFLYEILEATIDAGATTVNIPDTVGYALPQEFGELISSIRENVPNIDKAIISVHCHDDLGMAVANSLAAVSAGARQVECAVNGIGERAGNASLEEVVMAIKTRKDIMRVGVGVNTKELYKTSRLLVSITGAPLQPNKAIVGENAFAHESGIHQDGVLKERTTFEIMTPASVGLKKNVLVLGKHSGSHAFRKRLETMGYKLKKEALEKAFVRFKELADKKKQIFDEDLEAIVGEEMAAGTKVFELEHVQTSSGTNTIPTATVRLRKDKESLTDSATGDGPVDAVYRAIERITGIRGTLLTYNIRSIGSGKDAVGEVTVRVKMGSRVYFGKGVSTDVIEASTKAWLAAVNRKAG</sequence>
<protein>
    <recommendedName>
        <fullName evidence="3">2-isopropylmalate synthase</fullName>
        <ecNumber evidence="3">2.3.3.13</ecNumber>
    </recommendedName>
</protein>
<dbReference type="PANTHER" id="PTHR10277">
    <property type="entry name" value="HOMOCITRATE SYNTHASE-RELATED"/>
    <property type="match status" value="1"/>
</dbReference>
<evidence type="ECO:0000256" key="4">
    <source>
        <dbReference type="ARBA" id="ARBA00022430"/>
    </source>
</evidence>
<evidence type="ECO:0000256" key="3">
    <source>
        <dbReference type="ARBA" id="ARBA00012973"/>
    </source>
</evidence>
<dbReference type="FunFam" id="3.20.20.70:FF:000010">
    <property type="entry name" value="2-isopropylmalate synthase"/>
    <property type="match status" value="1"/>
</dbReference>
<dbReference type="CDD" id="cd07940">
    <property type="entry name" value="DRE_TIM_IPMS"/>
    <property type="match status" value="1"/>
</dbReference>
<dbReference type="InterPro" id="IPR002034">
    <property type="entry name" value="AIPM/Hcit_synth_CS"/>
</dbReference>
<dbReference type="InterPro" id="IPR013785">
    <property type="entry name" value="Aldolase_TIM"/>
</dbReference>
<evidence type="ECO:0000256" key="8">
    <source>
        <dbReference type="ARBA" id="ARBA00022723"/>
    </source>
</evidence>
<keyword evidence="8" id="KW-0479">Metal-binding</keyword>
<evidence type="ECO:0000256" key="7">
    <source>
        <dbReference type="ARBA" id="ARBA00022679"/>
    </source>
</evidence>
<dbReference type="GO" id="GO:0003852">
    <property type="term" value="F:2-isopropylmalate synthase activity"/>
    <property type="evidence" value="ECO:0007669"/>
    <property type="project" value="UniProtKB-EC"/>
</dbReference>
<dbReference type="InterPro" id="IPR036230">
    <property type="entry name" value="LeuA_allosteric_dom_sf"/>
</dbReference>
<dbReference type="Pfam" id="PF08502">
    <property type="entry name" value="LeuA_dimer"/>
    <property type="match status" value="1"/>
</dbReference>
<dbReference type="FunFam" id="1.10.238.260:FF:000001">
    <property type="entry name" value="2-isopropylmalate synthase"/>
    <property type="match status" value="1"/>
</dbReference>
<keyword evidence="9" id="KW-0464">Manganese</keyword>
<dbReference type="Gene3D" id="3.30.160.270">
    <property type="match status" value="1"/>
</dbReference>
<dbReference type="InterPro" id="IPR050073">
    <property type="entry name" value="2-IPM_HCS-like"/>
</dbReference>
<keyword evidence="12" id="KW-0012">Acyltransferase</keyword>
<keyword evidence="7 12" id="KW-0808">Transferase</keyword>
<dbReference type="GO" id="GO:0046872">
    <property type="term" value="F:metal ion binding"/>
    <property type="evidence" value="ECO:0007669"/>
    <property type="project" value="UniProtKB-KW"/>
</dbReference>
<dbReference type="PROSITE" id="PS50991">
    <property type="entry name" value="PYR_CT"/>
    <property type="match status" value="1"/>
</dbReference>
<evidence type="ECO:0000256" key="5">
    <source>
        <dbReference type="ARBA" id="ARBA00022490"/>
    </source>
</evidence>
<reference evidence="12" key="1">
    <citation type="submission" date="2018-06" db="EMBL/GenBank/DDBJ databases">
        <authorList>
            <person name="Zhirakovskaya E."/>
        </authorList>
    </citation>
    <scope>NUCLEOTIDE SEQUENCE</scope>
</reference>
<dbReference type="UniPathway" id="UPA00048">
    <property type="reaction ID" value="UER00070"/>
</dbReference>
<comment type="similarity">
    <text evidence="2">Belongs to the alpha-IPM synthase/homocitrate synthase family. LeuA type 1 subfamily.</text>
</comment>
<evidence type="ECO:0000256" key="1">
    <source>
        <dbReference type="ARBA" id="ARBA00004689"/>
    </source>
</evidence>
<feature type="domain" description="Pyruvate carboxyltransferase" evidence="11">
    <location>
        <begin position="9"/>
        <end position="271"/>
    </location>
</feature>
<dbReference type="PANTHER" id="PTHR10277:SF9">
    <property type="entry name" value="2-ISOPROPYLMALATE SYNTHASE 1, CHLOROPLASTIC-RELATED"/>
    <property type="match status" value="1"/>
</dbReference>
<evidence type="ECO:0000313" key="12">
    <source>
        <dbReference type="EMBL" id="VAX16874.1"/>
    </source>
</evidence>
<organism evidence="12">
    <name type="scientific">hydrothermal vent metagenome</name>
    <dbReference type="NCBI Taxonomy" id="652676"/>
    <lineage>
        <taxon>unclassified sequences</taxon>
        <taxon>metagenomes</taxon>
        <taxon>ecological metagenomes</taxon>
    </lineage>
</organism>
<dbReference type="SUPFAM" id="SSF51569">
    <property type="entry name" value="Aldolase"/>
    <property type="match status" value="1"/>
</dbReference>
<dbReference type="InterPro" id="IPR000891">
    <property type="entry name" value="PYR_CT"/>
</dbReference>
<keyword evidence="5" id="KW-0963">Cytoplasm</keyword>
<proteinExistence type="inferred from homology"/>
<dbReference type="EC" id="2.3.3.13" evidence="3"/>
<dbReference type="FunFam" id="3.30.160.270:FF:000001">
    <property type="entry name" value="2-isopropylmalate synthase"/>
    <property type="match status" value="1"/>
</dbReference>
<comment type="pathway">
    <text evidence="1">Amino-acid biosynthesis; L-leucine biosynthesis; L-leucine from 3-methyl-2-oxobutanoate: step 1/4.</text>
</comment>